<accession>A0A4Y2W143</accession>
<dbReference type="EMBL" id="BGPR01053876">
    <property type="protein sequence ID" value="GBO30682.1"/>
    <property type="molecule type" value="Genomic_DNA"/>
</dbReference>
<comment type="caution">
    <text evidence="1">The sequence shown here is derived from an EMBL/GenBank/DDBJ whole genome shotgun (WGS) entry which is preliminary data.</text>
</comment>
<dbReference type="Proteomes" id="UP000499080">
    <property type="component" value="Unassembled WGS sequence"/>
</dbReference>
<evidence type="ECO:0000313" key="2">
    <source>
        <dbReference type="EMBL" id="GBO30839.1"/>
    </source>
</evidence>
<sequence length="198" mass="22737">MIQTKLCSYGLSFREFRPQFALFPVVGTGKNDVARGFAKLRSNGLSFHEFRLRFALFPVVGTGRINVARGFVKLRSNGLSFHEFRPQFALFPVVGTERIDVARGFVSASSLSRVVAVNSSHIKEARRRHCIPSLELCRDICKAGTARLFEFHRPQSTNAKLERLEVPQATRRWKKAESVKIHQNLEGEFFYRVRKFLY</sequence>
<dbReference type="EMBL" id="BGPR01054053">
    <property type="protein sequence ID" value="GBO30839.1"/>
    <property type="molecule type" value="Genomic_DNA"/>
</dbReference>
<protein>
    <submittedName>
        <fullName evidence="1">Uncharacterized protein</fullName>
    </submittedName>
</protein>
<reference evidence="1 3" key="1">
    <citation type="journal article" date="2019" name="Sci. Rep.">
        <title>Orb-weaving spider Araneus ventricosus genome elucidates the spidroin gene catalogue.</title>
        <authorList>
            <person name="Kono N."/>
            <person name="Nakamura H."/>
            <person name="Ohtoshi R."/>
            <person name="Moran D.A.P."/>
            <person name="Shinohara A."/>
            <person name="Yoshida Y."/>
            <person name="Fujiwara M."/>
            <person name="Mori M."/>
            <person name="Tomita M."/>
            <person name="Arakawa K."/>
        </authorList>
    </citation>
    <scope>NUCLEOTIDE SEQUENCE [LARGE SCALE GENOMIC DNA]</scope>
</reference>
<organism evidence="1 3">
    <name type="scientific">Araneus ventricosus</name>
    <name type="common">Orbweaver spider</name>
    <name type="synonym">Epeira ventricosa</name>
    <dbReference type="NCBI Taxonomy" id="182803"/>
    <lineage>
        <taxon>Eukaryota</taxon>
        <taxon>Metazoa</taxon>
        <taxon>Ecdysozoa</taxon>
        <taxon>Arthropoda</taxon>
        <taxon>Chelicerata</taxon>
        <taxon>Arachnida</taxon>
        <taxon>Araneae</taxon>
        <taxon>Araneomorphae</taxon>
        <taxon>Entelegynae</taxon>
        <taxon>Araneoidea</taxon>
        <taxon>Araneidae</taxon>
        <taxon>Araneus</taxon>
    </lineage>
</organism>
<name>A0A4Y2W143_ARAVE</name>
<dbReference type="AlphaFoldDB" id="A0A4Y2W143"/>
<proteinExistence type="predicted"/>
<keyword evidence="3" id="KW-1185">Reference proteome</keyword>
<evidence type="ECO:0000313" key="3">
    <source>
        <dbReference type="Proteomes" id="UP000499080"/>
    </source>
</evidence>
<evidence type="ECO:0000313" key="1">
    <source>
        <dbReference type="EMBL" id="GBO30682.1"/>
    </source>
</evidence>
<gene>
    <name evidence="1" type="ORF">AVEN_200065_1</name>
    <name evidence="2" type="ORF">AVEN_261653_1</name>
</gene>